<feature type="domain" description="PX" evidence="8">
    <location>
        <begin position="64"/>
        <end position="134"/>
    </location>
</feature>
<evidence type="ECO:0000256" key="5">
    <source>
        <dbReference type="ARBA" id="ARBA00023121"/>
    </source>
</evidence>
<dbReference type="Gene3D" id="3.30.1520.10">
    <property type="entry name" value="Phox-like domain"/>
    <property type="match status" value="1"/>
</dbReference>
<organism evidence="9 10">
    <name type="scientific">Chloebia gouldiae</name>
    <name type="common">Gouldian finch</name>
    <name type="synonym">Erythrura gouldiae</name>
    <dbReference type="NCBI Taxonomy" id="44316"/>
    <lineage>
        <taxon>Eukaryota</taxon>
        <taxon>Metazoa</taxon>
        <taxon>Chordata</taxon>
        <taxon>Craniata</taxon>
        <taxon>Vertebrata</taxon>
        <taxon>Euteleostomi</taxon>
        <taxon>Archelosauria</taxon>
        <taxon>Archosauria</taxon>
        <taxon>Dinosauria</taxon>
        <taxon>Saurischia</taxon>
        <taxon>Theropoda</taxon>
        <taxon>Coelurosauria</taxon>
        <taxon>Aves</taxon>
        <taxon>Neognathae</taxon>
        <taxon>Neoaves</taxon>
        <taxon>Telluraves</taxon>
        <taxon>Australaves</taxon>
        <taxon>Passeriformes</taxon>
        <taxon>Passeroidea</taxon>
        <taxon>Passeridae</taxon>
        <taxon>Chloebia</taxon>
    </lineage>
</organism>
<proteinExistence type="inferred from homology"/>
<evidence type="ECO:0000256" key="3">
    <source>
        <dbReference type="ARBA" id="ARBA00022448"/>
    </source>
</evidence>
<dbReference type="PANTHER" id="PTHR15813">
    <property type="entry name" value="SORTING NEXIN-22 AND 24"/>
    <property type="match status" value="1"/>
</dbReference>
<evidence type="ECO:0000313" key="10">
    <source>
        <dbReference type="Proteomes" id="UP000276834"/>
    </source>
</evidence>
<evidence type="ECO:0000256" key="7">
    <source>
        <dbReference type="ARBA" id="ARBA00023329"/>
    </source>
</evidence>
<dbReference type="GO" id="GO:1901981">
    <property type="term" value="F:phosphatidylinositol phosphate binding"/>
    <property type="evidence" value="ECO:0007669"/>
    <property type="project" value="TreeGrafter"/>
</dbReference>
<dbReference type="AlphaFoldDB" id="A0A3L8SKB2"/>
<keyword evidence="7" id="KW-0968">Cytoplasmic vesicle</keyword>
<keyword evidence="6" id="KW-0472">Membrane</keyword>
<keyword evidence="3" id="KW-0813">Transport</keyword>
<dbReference type="EMBL" id="QUSF01000015">
    <property type="protein sequence ID" value="RLW03642.1"/>
    <property type="molecule type" value="Genomic_DNA"/>
</dbReference>
<dbReference type="InterPro" id="IPR036871">
    <property type="entry name" value="PX_dom_sf"/>
</dbReference>
<evidence type="ECO:0000313" key="9">
    <source>
        <dbReference type="EMBL" id="RLW03642.1"/>
    </source>
</evidence>
<evidence type="ECO:0000256" key="6">
    <source>
        <dbReference type="ARBA" id="ARBA00023136"/>
    </source>
</evidence>
<dbReference type="InterPro" id="IPR001683">
    <property type="entry name" value="PX_dom"/>
</dbReference>
<dbReference type="PANTHER" id="PTHR15813:SF8">
    <property type="entry name" value="SORTING NEXIN-22"/>
    <property type="match status" value="1"/>
</dbReference>
<protein>
    <recommendedName>
        <fullName evidence="8">PX domain-containing protein</fullName>
    </recommendedName>
</protein>
<evidence type="ECO:0000256" key="1">
    <source>
        <dbReference type="ARBA" id="ARBA00004180"/>
    </source>
</evidence>
<dbReference type="GO" id="GO:0030659">
    <property type="term" value="C:cytoplasmic vesicle membrane"/>
    <property type="evidence" value="ECO:0007669"/>
    <property type="project" value="UniProtKB-SubCell"/>
</dbReference>
<evidence type="ECO:0000256" key="2">
    <source>
        <dbReference type="ARBA" id="ARBA00010883"/>
    </source>
</evidence>
<gene>
    <name evidence="9" type="ORF">DV515_00006235</name>
</gene>
<dbReference type="Proteomes" id="UP000276834">
    <property type="component" value="Unassembled WGS sequence"/>
</dbReference>
<dbReference type="Pfam" id="PF00787">
    <property type="entry name" value="PX"/>
    <property type="match status" value="1"/>
</dbReference>
<keyword evidence="10" id="KW-1185">Reference proteome</keyword>
<comment type="caution">
    <text evidence="9">The sequence shown here is derived from an EMBL/GenBank/DDBJ whole genome shotgun (WGS) entry which is preliminary data.</text>
</comment>
<comment type="subcellular location">
    <subcellularLocation>
        <location evidence="1">Cytoplasmic vesicle membrane</location>
        <topology evidence="1">Peripheral membrane protein</topology>
        <orientation evidence="1">Cytoplasmic side</orientation>
    </subcellularLocation>
</comment>
<keyword evidence="5" id="KW-0446">Lipid-binding</keyword>
<keyword evidence="4" id="KW-0653">Protein transport</keyword>
<reference evidence="9 10" key="1">
    <citation type="journal article" date="2018" name="Proc. R. Soc. B">
        <title>A non-coding region near Follistatin controls head colour polymorphism in the Gouldian finch.</title>
        <authorList>
            <person name="Toomey M.B."/>
            <person name="Marques C.I."/>
            <person name="Andrade P."/>
            <person name="Araujo P.M."/>
            <person name="Sabatino S."/>
            <person name="Gazda M.A."/>
            <person name="Afonso S."/>
            <person name="Lopes R.J."/>
            <person name="Corbo J.C."/>
            <person name="Carneiro M."/>
        </authorList>
    </citation>
    <scope>NUCLEOTIDE SEQUENCE [LARGE SCALE GENOMIC DNA]</scope>
    <source>
        <strain evidence="9">Red01</strain>
        <tissue evidence="9">Muscle</tissue>
    </source>
</reference>
<sequence length="216" mass="24762">MVRVMSVVSLMSVVRVIRLVRIMRMVKVMKMVRTMRMVRLGLMRRTRCLSLSQVFQVEVLCNGRRHTVTKCYSEFQALHKQLKKTCKVRNFPVLHTWMLGGLEQCRQKLEVYLRNVVTDNNEELPQDILDFLKVQWCQQNAKASSPPSTTLLPSQRPIVSFCWDPYVQPHGTELLPNTVLSGVLQGFYLPLSCLPGQAAPQAPGMMSSTQHSGMQW</sequence>
<dbReference type="OrthoDB" id="93876at2759"/>
<evidence type="ECO:0000256" key="4">
    <source>
        <dbReference type="ARBA" id="ARBA00022927"/>
    </source>
</evidence>
<comment type="similarity">
    <text evidence="2">Belongs to the sorting nexin family.</text>
</comment>
<accession>A0A3L8SKB2</accession>
<dbReference type="InterPro" id="IPR052467">
    <property type="entry name" value="Sorting_nexin_PX-domain"/>
</dbReference>
<dbReference type="SUPFAM" id="SSF64268">
    <property type="entry name" value="PX domain"/>
    <property type="match status" value="1"/>
</dbReference>
<dbReference type="GO" id="GO:0015031">
    <property type="term" value="P:protein transport"/>
    <property type="evidence" value="ECO:0007669"/>
    <property type="project" value="UniProtKB-KW"/>
</dbReference>
<evidence type="ECO:0000259" key="8">
    <source>
        <dbReference type="Pfam" id="PF00787"/>
    </source>
</evidence>
<name>A0A3L8SKB2_CHLGU</name>